<dbReference type="PANTHER" id="PTHR31918">
    <property type="entry name" value="TRANSMEMBRANE PROTEIN 181"/>
    <property type="match status" value="1"/>
</dbReference>
<comment type="subcellular location">
    <subcellularLocation>
        <location evidence="1">Membrane</location>
        <topology evidence="1">Multi-pass membrane protein</topology>
    </subcellularLocation>
</comment>
<organism evidence="8 9">
    <name type="scientific">Globisporangium ultimum (strain ATCC 200006 / CBS 805.95 / DAOM BR144)</name>
    <name type="common">Pythium ultimum</name>
    <dbReference type="NCBI Taxonomy" id="431595"/>
    <lineage>
        <taxon>Eukaryota</taxon>
        <taxon>Sar</taxon>
        <taxon>Stramenopiles</taxon>
        <taxon>Oomycota</taxon>
        <taxon>Peronosporomycetes</taxon>
        <taxon>Pythiales</taxon>
        <taxon>Pythiaceae</taxon>
        <taxon>Globisporangium</taxon>
    </lineage>
</organism>
<evidence type="ECO:0000313" key="9">
    <source>
        <dbReference type="Proteomes" id="UP000019132"/>
    </source>
</evidence>
<evidence type="ECO:0000313" key="8">
    <source>
        <dbReference type="EnsemblProtists" id="PYU1_T012612"/>
    </source>
</evidence>
<dbReference type="InParanoid" id="K3X5W3"/>
<feature type="transmembrane region" description="Helical" evidence="6">
    <location>
        <begin position="217"/>
        <end position="238"/>
    </location>
</feature>
<feature type="region of interest" description="Disordered" evidence="5">
    <location>
        <begin position="394"/>
        <end position="420"/>
    </location>
</feature>
<dbReference type="VEuPathDB" id="FungiDB:PYU1_G012586"/>
<evidence type="ECO:0000256" key="2">
    <source>
        <dbReference type="ARBA" id="ARBA00022692"/>
    </source>
</evidence>
<reference evidence="8" key="3">
    <citation type="submission" date="2015-02" db="UniProtKB">
        <authorList>
            <consortium name="EnsemblProtists"/>
        </authorList>
    </citation>
    <scope>IDENTIFICATION</scope>
    <source>
        <strain evidence="8">DAOM BR144</strain>
    </source>
</reference>
<dbReference type="InterPro" id="IPR040416">
    <property type="entry name" value="TMEM181"/>
</dbReference>
<feature type="transmembrane region" description="Helical" evidence="6">
    <location>
        <begin position="332"/>
        <end position="355"/>
    </location>
</feature>
<dbReference type="AlphaFoldDB" id="K3X5W3"/>
<feature type="domain" description="Wntless-like transmembrane" evidence="7">
    <location>
        <begin position="146"/>
        <end position="386"/>
    </location>
</feature>
<dbReference type="eggNOG" id="ENOG502QPXU">
    <property type="taxonomic scope" value="Eukaryota"/>
</dbReference>
<dbReference type="STRING" id="431595.K3X5W3"/>
<reference evidence="9" key="2">
    <citation type="submission" date="2010-04" db="EMBL/GenBank/DDBJ databases">
        <authorList>
            <person name="Buell R."/>
            <person name="Hamilton J."/>
            <person name="Hostetler J."/>
        </authorList>
    </citation>
    <scope>NUCLEOTIDE SEQUENCE [LARGE SCALE GENOMIC DNA]</scope>
    <source>
        <strain evidence="9">DAOM:BR144</strain>
    </source>
</reference>
<dbReference type="PANTHER" id="PTHR31918:SF1">
    <property type="entry name" value="TRANSMEMBRANE PROTEIN 181"/>
    <property type="match status" value="1"/>
</dbReference>
<evidence type="ECO:0000256" key="3">
    <source>
        <dbReference type="ARBA" id="ARBA00022989"/>
    </source>
</evidence>
<name>K3X5W3_GLOUD</name>
<proteinExistence type="predicted"/>
<dbReference type="EnsemblProtists" id="PYU1_T012612">
    <property type="protein sequence ID" value="PYU1_T012612"/>
    <property type="gene ID" value="PYU1_G012586"/>
</dbReference>
<dbReference type="GO" id="GO:0015643">
    <property type="term" value="F:toxic substance binding"/>
    <property type="evidence" value="ECO:0007669"/>
    <property type="project" value="InterPro"/>
</dbReference>
<keyword evidence="9" id="KW-1185">Reference proteome</keyword>
<dbReference type="InterPro" id="IPR047843">
    <property type="entry name" value="WLS-like_TM"/>
</dbReference>
<dbReference type="HOGENOM" id="CLU_037182_0_0_1"/>
<accession>K3X5W3</accession>
<feature type="transmembrane region" description="Helical" evidence="6">
    <location>
        <begin position="367"/>
        <end position="384"/>
    </location>
</feature>
<dbReference type="EMBL" id="GL376612">
    <property type="status" value="NOT_ANNOTATED_CDS"/>
    <property type="molecule type" value="Genomic_DNA"/>
</dbReference>
<evidence type="ECO:0000256" key="4">
    <source>
        <dbReference type="ARBA" id="ARBA00023136"/>
    </source>
</evidence>
<keyword evidence="2 6" id="KW-0812">Transmembrane</keyword>
<protein>
    <recommendedName>
        <fullName evidence="7">Wntless-like transmembrane domain-containing protein</fullName>
    </recommendedName>
</protein>
<dbReference type="Pfam" id="PF06664">
    <property type="entry name" value="WLS-like_TM"/>
    <property type="match status" value="1"/>
</dbReference>
<feature type="transmembrane region" description="Helical" evidence="6">
    <location>
        <begin position="151"/>
        <end position="172"/>
    </location>
</feature>
<keyword evidence="3 6" id="KW-1133">Transmembrane helix</keyword>
<evidence type="ECO:0000256" key="1">
    <source>
        <dbReference type="ARBA" id="ARBA00004141"/>
    </source>
</evidence>
<keyword evidence="4 6" id="KW-0472">Membrane</keyword>
<evidence type="ECO:0000256" key="5">
    <source>
        <dbReference type="SAM" id="MobiDB-lite"/>
    </source>
</evidence>
<dbReference type="Proteomes" id="UP000019132">
    <property type="component" value="Unassembled WGS sequence"/>
</dbReference>
<sequence length="433" mass="49353">MFNSCTGTTNRPVTSNSTDQLQVAHYSFGLNGFQHRNRYFYLEVTFPNIQQDQDHSFNVTMTPRVKGFYENSTSGNKTSAEIIPDIRQQTLTVECKEGEKVCESQYFLRFGEIDFSDYQVDVLFNSSVSLPINGTSLQFKKTWGTESFTNWLIGIKIFYLIISGFVAFWYNVSLGKLSAREQNLEQGWVAAITVALIFFDDPFYVVEANYGGNPVKILSLLFQVTFFQMLLLFWLIMLDNLRLQGKINGVSNSQFFTPKIAYIAFFWLFNVIYHGYMKYYSNNDPTWDPLEKNPHYALAQALCAAMSVFYVFWVAYLVLLSHQEIRSRRVRYRYFVLLNFFMVIMAFIGLGTGAISPAPSSGGQWTLFQTLFNVYVYAIAYLYAPSSTALKTAKKRTQEHGGMDPEASPVLGNPAHPTPIDVNDVATEGFDLA</sequence>
<evidence type="ECO:0000256" key="6">
    <source>
        <dbReference type="SAM" id="Phobius"/>
    </source>
</evidence>
<feature type="transmembrane region" description="Helical" evidence="6">
    <location>
        <begin position="296"/>
        <end position="320"/>
    </location>
</feature>
<dbReference type="GO" id="GO:0016020">
    <property type="term" value="C:membrane"/>
    <property type="evidence" value="ECO:0007669"/>
    <property type="project" value="UniProtKB-SubCell"/>
</dbReference>
<evidence type="ECO:0000259" key="7">
    <source>
        <dbReference type="Pfam" id="PF06664"/>
    </source>
</evidence>
<feature type="transmembrane region" description="Helical" evidence="6">
    <location>
        <begin position="259"/>
        <end position="276"/>
    </location>
</feature>
<reference evidence="9" key="1">
    <citation type="journal article" date="2010" name="Genome Biol.">
        <title>Genome sequence of the necrotrophic plant pathogen Pythium ultimum reveals original pathogenicity mechanisms and effector repertoire.</title>
        <authorList>
            <person name="Levesque C.A."/>
            <person name="Brouwer H."/>
            <person name="Cano L."/>
            <person name="Hamilton J.P."/>
            <person name="Holt C."/>
            <person name="Huitema E."/>
            <person name="Raffaele S."/>
            <person name="Robideau G.P."/>
            <person name="Thines M."/>
            <person name="Win J."/>
            <person name="Zerillo M.M."/>
            <person name="Beakes G.W."/>
            <person name="Boore J.L."/>
            <person name="Busam D."/>
            <person name="Dumas B."/>
            <person name="Ferriera S."/>
            <person name="Fuerstenberg S.I."/>
            <person name="Gachon C.M."/>
            <person name="Gaulin E."/>
            <person name="Govers F."/>
            <person name="Grenville-Briggs L."/>
            <person name="Horner N."/>
            <person name="Hostetler J."/>
            <person name="Jiang R.H."/>
            <person name="Johnson J."/>
            <person name="Krajaejun T."/>
            <person name="Lin H."/>
            <person name="Meijer H.J."/>
            <person name="Moore B."/>
            <person name="Morris P."/>
            <person name="Phuntmart V."/>
            <person name="Puiu D."/>
            <person name="Shetty J."/>
            <person name="Stajich J.E."/>
            <person name="Tripathy S."/>
            <person name="Wawra S."/>
            <person name="van West P."/>
            <person name="Whitty B.R."/>
            <person name="Coutinho P.M."/>
            <person name="Henrissat B."/>
            <person name="Martin F."/>
            <person name="Thomas P.D."/>
            <person name="Tyler B.M."/>
            <person name="De Vries R.P."/>
            <person name="Kamoun S."/>
            <person name="Yandell M."/>
            <person name="Tisserat N."/>
            <person name="Buell C.R."/>
        </authorList>
    </citation>
    <scope>NUCLEOTIDE SEQUENCE</scope>
    <source>
        <strain evidence="9">DAOM:BR144</strain>
    </source>
</reference>
<dbReference type="OMA" id="RECIRSN"/>